<dbReference type="Proteomes" id="UP000769780">
    <property type="component" value="Unassembled WGS sequence"/>
</dbReference>
<keyword evidence="3" id="KW-1185">Reference proteome</keyword>
<organism evidence="2 3">
    <name type="scientific">Mesobacillus maritimus</name>
    <dbReference type="NCBI Taxonomy" id="1643336"/>
    <lineage>
        <taxon>Bacteria</taxon>
        <taxon>Bacillati</taxon>
        <taxon>Bacillota</taxon>
        <taxon>Bacilli</taxon>
        <taxon>Bacillales</taxon>
        <taxon>Bacillaceae</taxon>
        <taxon>Mesobacillus</taxon>
    </lineage>
</organism>
<dbReference type="EMBL" id="JACWFH010000030">
    <property type="protein sequence ID" value="MBY0098910.1"/>
    <property type="molecule type" value="Genomic_DNA"/>
</dbReference>
<reference evidence="2 3" key="1">
    <citation type="submission" date="2020-07" db="EMBL/GenBank/DDBJ databases">
        <title>Fungal Genomes of the International Space Station.</title>
        <authorList>
            <person name="Seuylemezian A."/>
            <person name="Singh N.K."/>
            <person name="Wood J."/>
            <person name="Venkateswaran K."/>
        </authorList>
    </citation>
    <scope>NUCLEOTIDE SEQUENCE [LARGE SCALE GENOMIC DNA]</scope>
    <source>
        <strain evidence="2 3">PL-B2</strain>
    </source>
</reference>
<keyword evidence="1" id="KW-1133">Transmembrane helix</keyword>
<gene>
    <name evidence="2" type="ORF">H0185_19275</name>
</gene>
<feature type="transmembrane region" description="Helical" evidence="1">
    <location>
        <begin position="27"/>
        <end position="47"/>
    </location>
</feature>
<protein>
    <submittedName>
        <fullName evidence="2">Uncharacterized protein</fullName>
    </submittedName>
</protein>
<dbReference type="RefSeq" id="WP_221875127.1">
    <property type="nucleotide sequence ID" value="NZ_JACWFH010000030.1"/>
</dbReference>
<evidence type="ECO:0000313" key="2">
    <source>
        <dbReference type="EMBL" id="MBY0098910.1"/>
    </source>
</evidence>
<proteinExistence type="predicted"/>
<evidence type="ECO:0000313" key="3">
    <source>
        <dbReference type="Proteomes" id="UP000769780"/>
    </source>
</evidence>
<sequence>MSCCSLEYRKVVNEEEKKINEKGKDTLPLFVKIISLLIIAGALGIALI</sequence>
<evidence type="ECO:0000256" key="1">
    <source>
        <dbReference type="SAM" id="Phobius"/>
    </source>
</evidence>
<keyword evidence="1" id="KW-0472">Membrane</keyword>
<comment type="caution">
    <text evidence="2">The sequence shown here is derived from an EMBL/GenBank/DDBJ whole genome shotgun (WGS) entry which is preliminary data.</text>
</comment>
<keyword evidence="1" id="KW-0812">Transmembrane</keyword>
<accession>A0ABS7K9X9</accession>
<name>A0ABS7K9X9_9BACI</name>